<feature type="transmembrane region" description="Helical" evidence="1">
    <location>
        <begin position="228"/>
        <end position="247"/>
    </location>
</feature>
<feature type="domain" description="PAS" evidence="2">
    <location>
        <begin position="413"/>
        <end position="451"/>
    </location>
</feature>
<dbReference type="CDD" id="cd01948">
    <property type="entry name" value="EAL"/>
    <property type="match status" value="1"/>
</dbReference>
<feature type="transmembrane region" description="Helical" evidence="1">
    <location>
        <begin position="296"/>
        <end position="316"/>
    </location>
</feature>
<dbReference type="Pfam" id="PF00563">
    <property type="entry name" value="EAL"/>
    <property type="match status" value="1"/>
</dbReference>
<dbReference type="Gene3D" id="3.30.450.20">
    <property type="entry name" value="PAS domain"/>
    <property type="match status" value="1"/>
</dbReference>
<name>A0ABP7R6P8_9BURK</name>
<dbReference type="InterPro" id="IPR001633">
    <property type="entry name" value="EAL_dom"/>
</dbReference>
<comment type="caution">
    <text evidence="5">The sequence shown here is derived from an EMBL/GenBank/DDBJ whole genome shotgun (WGS) entry which is preliminary data.</text>
</comment>
<organism evidence="5 6">
    <name type="scientific">Comamonas faecalis</name>
    <dbReference type="NCBI Taxonomy" id="1387849"/>
    <lineage>
        <taxon>Bacteria</taxon>
        <taxon>Pseudomonadati</taxon>
        <taxon>Pseudomonadota</taxon>
        <taxon>Betaproteobacteria</taxon>
        <taxon>Burkholderiales</taxon>
        <taxon>Comamonadaceae</taxon>
        <taxon>Comamonas</taxon>
    </lineage>
</organism>
<dbReference type="RefSeq" id="WP_344869152.1">
    <property type="nucleotide sequence ID" value="NZ_BAABBP010000011.1"/>
</dbReference>
<keyword evidence="6" id="KW-1185">Reference proteome</keyword>
<feature type="transmembrane region" description="Helical" evidence="1">
    <location>
        <begin position="23"/>
        <end position="48"/>
    </location>
</feature>
<feature type="domain" description="GGDEF" evidence="4">
    <location>
        <begin position="555"/>
        <end position="687"/>
    </location>
</feature>
<sequence length="985" mass="107552">MNPFTSPIAPSLWGRLSSTLERAYWRLLVVALPCAVLGLSVLALLTWAPNYAFEEPVPLPLRVLQDKGDTLDPATAWAALAQEQPVLLRDTRLAEAPFWFAFAVPAAELDPSAVIELPSRHMTDVTCWDGAALAPLGSADRLQQQGRLFASRAGFGLRVQGLAAGTTVLCKASFVGPARLTAQRWSEDALAMASHSFERNAGLLEGGILMLALFVLITALINRNATYVLFAVWLLINLRMGALSAGWDWQWLGHGVPPAWLTPMRAITVALLYGVTIVLFCALFREELPRVGFRRLVTLMQWSCAPVLLLSIVLPFAQFLPVVWLCTALGSAVLVFLLVRIVIITRSTVAAWYGASIGVALLSSAYEVVAAAFGLQTWIGSVNSVTAALASSLLATMAIAAQMRQEHEQRVQAQAKLEHSFEVMPLGLFTLDLQGRFVAANPALRAALGINVLAHGEHRWGHYFAAVDWQHMLQSLHAQPAAEFELVGPRSRHFLVRASLAGERIEGSLQDVTERSLATERLQYLAHHDPLTRVLNREAIRAELDGALHGAGATHALALAFLDLDRFKLINDLFGHHAGDEVLRQVCARTQALLHNGMHLGRMGGDEFLLLMPGRSMAQASALCQSIVDSISGQPYRVGGSSFYARGSIGLVEVAAGSSTKDAIAAADRACREAKQSRGSHLVVFDRHSHALQEHEAEIRLAGQLSASDDLPGLYLLMQPIMSLREPDQSLDFEVLLRMRDADGEEVPTARLITAAENSGRMGVIDRWVLRRTLAWVREHQGRLPRTRFICMNLSGASLNDESFVRDAVELLQRYADVARYLCLEITESVALHDLENTRRFIAQVHDLGAKVALDDFGAGYTSFSYLKGLRGDLLKIDGSFIVNMNQHPANLAIVEAIVGLARNLGMRTVAEWAEDGATVQALAEIGVDYVQGFAVARPQAPERLLDMRSSADLIEDTGLLHSLLLQAWPTPSLFDDSRPGSGPH</sequence>
<dbReference type="EMBL" id="BAABBP010000011">
    <property type="protein sequence ID" value="GAA3993263.1"/>
    <property type="molecule type" value="Genomic_DNA"/>
</dbReference>
<dbReference type="SUPFAM" id="SSF55073">
    <property type="entry name" value="Nucleotide cyclase"/>
    <property type="match status" value="1"/>
</dbReference>
<dbReference type="PROSITE" id="PS50883">
    <property type="entry name" value="EAL"/>
    <property type="match status" value="1"/>
</dbReference>
<feature type="transmembrane region" description="Helical" evidence="1">
    <location>
        <begin position="350"/>
        <end position="372"/>
    </location>
</feature>
<feature type="transmembrane region" description="Helical" evidence="1">
    <location>
        <begin position="322"/>
        <end position="343"/>
    </location>
</feature>
<evidence type="ECO:0000259" key="3">
    <source>
        <dbReference type="PROSITE" id="PS50883"/>
    </source>
</evidence>
<dbReference type="InterPro" id="IPR050706">
    <property type="entry name" value="Cyclic-di-GMP_PDE-like"/>
</dbReference>
<dbReference type="PROSITE" id="PS50887">
    <property type="entry name" value="GGDEF"/>
    <property type="match status" value="1"/>
</dbReference>
<keyword evidence="1" id="KW-1133">Transmembrane helix</keyword>
<dbReference type="PROSITE" id="PS50112">
    <property type="entry name" value="PAS"/>
    <property type="match status" value="1"/>
</dbReference>
<dbReference type="SMART" id="SM00267">
    <property type="entry name" value="GGDEF"/>
    <property type="match status" value="1"/>
</dbReference>
<proteinExistence type="predicted"/>
<dbReference type="InterPro" id="IPR035919">
    <property type="entry name" value="EAL_sf"/>
</dbReference>
<keyword evidence="1" id="KW-0472">Membrane</keyword>
<feature type="domain" description="EAL" evidence="3">
    <location>
        <begin position="694"/>
        <end position="953"/>
    </location>
</feature>
<dbReference type="SUPFAM" id="SSF55785">
    <property type="entry name" value="PYP-like sensor domain (PAS domain)"/>
    <property type="match status" value="1"/>
</dbReference>
<dbReference type="Pfam" id="PF00990">
    <property type="entry name" value="GGDEF"/>
    <property type="match status" value="1"/>
</dbReference>
<evidence type="ECO:0008006" key="7">
    <source>
        <dbReference type="Google" id="ProtNLM"/>
    </source>
</evidence>
<dbReference type="CDD" id="cd01949">
    <property type="entry name" value="GGDEF"/>
    <property type="match status" value="1"/>
</dbReference>
<dbReference type="Gene3D" id="3.20.20.450">
    <property type="entry name" value="EAL domain"/>
    <property type="match status" value="1"/>
</dbReference>
<accession>A0ABP7R6P8</accession>
<keyword evidence="1" id="KW-0812">Transmembrane</keyword>
<reference evidence="6" key="1">
    <citation type="journal article" date="2019" name="Int. J. Syst. Evol. Microbiol.">
        <title>The Global Catalogue of Microorganisms (GCM) 10K type strain sequencing project: providing services to taxonomists for standard genome sequencing and annotation.</title>
        <authorList>
            <consortium name="The Broad Institute Genomics Platform"/>
            <consortium name="The Broad Institute Genome Sequencing Center for Infectious Disease"/>
            <person name="Wu L."/>
            <person name="Ma J."/>
        </authorList>
    </citation>
    <scope>NUCLEOTIDE SEQUENCE [LARGE SCALE GENOMIC DNA]</scope>
    <source>
        <strain evidence="6">JCM 17561</strain>
    </source>
</reference>
<dbReference type="InterPro" id="IPR000160">
    <property type="entry name" value="GGDEF_dom"/>
</dbReference>
<dbReference type="PANTHER" id="PTHR33121">
    <property type="entry name" value="CYCLIC DI-GMP PHOSPHODIESTERASE PDEF"/>
    <property type="match status" value="1"/>
</dbReference>
<evidence type="ECO:0000259" key="4">
    <source>
        <dbReference type="PROSITE" id="PS50887"/>
    </source>
</evidence>
<dbReference type="InterPro" id="IPR035965">
    <property type="entry name" value="PAS-like_dom_sf"/>
</dbReference>
<dbReference type="NCBIfam" id="TIGR00254">
    <property type="entry name" value="GGDEF"/>
    <property type="match status" value="1"/>
</dbReference>
<gene>
    <name evidence="5" type="ORF">GCM10022279_15770</name>
</gene>
<evidence type="ECO:0000313" key="5">
    <source>
        <dbReference type="EMBL" id="GAA3993263.1"/>
    </source>
</evidence>
<dbReference type="InterPro" id="IPR000014">
    <property type="entry name" value="PAS"/>
</dbReference>
<dbReference type="InterPro" id="IPR043128">
    <property type="entry name" value="Rev_trsase/Diguanyl_cyclase"/>
</dbReference>
<protein>
    <recommendedName>
        <fullName evidence="7">EAL domain-containing protein</fullName>
    </recommendedName>
</protein>
<dbReference type="SMART" id="SM00052">
    <property type="entry name" value="EAL"/>
    <property type="match status" value="1"/>
</dbReference>
<evidence type="ECO:0000313" key="6">
    <source>
        <dbReference type="Proteomes" id="UP001501627"/>
    </source>
</evidence>
<dbReference type="InterPro" id="IPR029787">
    <property type="entry name" value="Nucleotide_cyclase"/>
</dbReference>
<dbReference type="SUPFAM" id="SSF141868">
    <property type="entry name" value="EAL domain-like"/>
    <property type="match status" value="1"/>
</dbReference>
<feature type="transmembrane region" description="Helical" evidence="1">
    <location>
        <begin position="267"/>
        <end position="284"/>
    </location>
</feature>
<dbReference type="Proteomes" id="UP001501627">
    <property type="component" value="Unassembled WGS sequence"/>
</dbReference>
<dbReference type="Gene3D" id="3.30.70.270">
    <property type="match status" value="1"/>
</dbReference>
<evidence type="ECO:0000256" key="1">
    <source>
        <dbReference type="SAM" id="Phobius"/>
    </source>
</evidence>
<dbReference type="PANTHER" id="PTHR33121:SF70">
    <property type="entry name" value="SIGNALING PROTEIN YKOW"/>
    <property type="match status" value="1"/>
</dbReference>
<feature type="transmembrane region" description="Helical" evidence="1">
    <location>
        <begin position="201"/>
        <end position="221"/>
    </location>
</feature>
<evidence type="ECO:0000259" key="2">
    <source>
        <dbReference type="PROSITE" id="PS50112"/>
    </source>
</evidence>